<proteinExistence type="predicted"/>
<organism evidence="1 2">
    <name type="scientific">Ilex paraguariensis</name>
    <name type="common">yerba mate</name>
    <dbReference type="NCBI Taxonomy" id="185542"/>
    <lineage>
        <taxon>Eukaryota</taxon>
        <taxon>Viridiplantae</taxon>
        <taxon>Streptophyta</taxon>
        <taxon>Embryophyta</taxon>
        <taxon>Tracheophyta</taxon>
        <taxon>Spermatophyta</taxon>
        <taxon>Magnoliopsida</taxon>
        <taxon>eudicotyledons</taxon>
        <taxon>Gunneridae</taxon>
        <taxon>Pentapetalae</taxon>
        <taxon>asterids</taxon>
        <taxon>campanulids</taxon>
        <taxon>Aquifoliales</taxon>
        <taxon>Aquifoliaceae</taxon>
        <taxon>Ilex</taxon>
    </lineage>
</organism>
<evidence type="ECO:0000313" key="1">
    <source>
        <dbReference type="EMBL" id="CAK9179680.1"/>
    </source>
</evidence>
<name>A0ABC8UF94_9AQUA</name>
<reference evidence="1 2" key="1">
    <citation type="submission" date="2024-02" db="EMBL/GenBank/DDBJ databases">
        <authorList>
            <person name="Vignale AGUSTIN F."/>
            <person name="Sosa J E."/>
            <person name="Modenutti C."/>
        </authorList>
    </citation>
    <scope>NUCLEOTIDE SEQUENCE [LARGE SCALE GENOMIC DNA]</scope>
</reference>
<accession>A0ABC8UF94</accession>
<dbReference type="EMBL" id="CAUOFW020007580">
    <property type="protein sequence ID" value="CAK9179680.1"/>
    <property type="molecule type" value="Genomic_DNA"/>
</dbReference>
<dbReference type="Proteomes" id="UP001642360">
    <property type="component" value="Unassembled WGS sequence"/>
</dbReference>
<feature type="non-terminal residue" evidence="1">
    <location>
        <position position="74"/>
    </location>
</feature>
<keyword evidence="2" id="KW-1185">Reference proteome</keyword>
<comment type="caution">
    <text evidence="1">The sequence shown here is derived from an EMBL/GenBank/DDBJ whole genome shotgun (WGS) entry which is preliminary data.</text>
</comment>
<gene>
    <name evidence="1" type="ORF">ILEXP_LOCUS49633</name>
</gene>
<evidence type="ECO:0000313" key="2">
    <source>
        <dbReference type="Proteomes" id="UP001642360"/>
    </source>
</evidence>
<dbReference type="AlphaFoldDB" id="A0ABC8UF94"/>
<protein>
    <submittedName>
        <fullName evidence="1">Uncharacterized protein</fullName>
    </submittedName>
</protein>
<sequence length="74" mass="7913">MVNLGQGNDNKGVESVFIPQVRSLHAVGCMNGCGGLSTPTCFHVYREKKILEVQIAKVLPGGGIQPRFKATDSI</sequence>